<dbReference type="NCBIfam" id="TIGR00924">
    <property type="entry name" value="yjdL_sub1_fam"/>
    <property type="match status" value="1"/>
</dbReference>
<dbReference type="Proteomes" id="UP001501523">
    <property type="component" value="Unassembled WGS sequence"/>
</dbReference>
<dbReference type="PANTHER" id="PTHR23517:SF15">
    <property type="entry name" value="PROTON-DEPENDENT OLIGOPEPTIDE FAMILY TRANSPORT PROTEIN"/>
    <property type="match status" value="1"/>
</dbReference>
<feature type="transmembrane region" description="Helical" evidence="7">
    <location>
        <begin position="81"/>
        <end position="98"/>
    </location>
</feature>
<dbReference type="InterPro" id="IPR011701">
    <property type="entry name" value="MFS"/>
</dbReference>
<dbReference type="EMBL" id="BAAAEU010000024">
    <property type="protein sequence ID" value="GAA0722275.1"/>
    <property type="molecule type" value="Genomic_DNA"/>
</dbReference>
<keyword evidence="6 7" id="KW-0472">Membrane</keyword>
<reference evidence="8 9" key="1">
    <citation type="journal article" date="2019" name="Int. J. Syst. Evol. Microbiol.">
        <title>The Global Catalogue of Microorganisms (GCM) 10K type strain sequencing project: providing services to taxonomists for standard genome sequencing and annotation.</title>
        <authorList>
            <consortium name="The Broad Institute Genomics Platform"/>
            <consortium name="The Broad Institute Genome Sequencing Center for Infectious Disease"/>
            <person name="Wu L."/>
            <person name="Ma J."/>
        </authorList>
    </citation>
    <scope>NUCLEOTIDE SEQUENCE [LARGE SCALE GENOMIC DNA]</scope>
    <source>
        <strain evidence="8 9">JCM 15421</strain>
    </source>
</reference>
<evidence type="ECO:0000256" key="4">
    <source>
        <dbReference type="ARBA" id="ARBA00022692"/>
    </source>
</evidence>
<dbReference type="SUPFAM" id="SSF103473">
    <property type="entry name" value="MFS general substrate transporter"/>
    <property type="match status" value="1"/>
</dbReference>
<comment type="subcellular location">
    <subcellularLocation>
        <location evidence="1">Cell membrane</location>
        <topology evidence="1">Multi-pass membrane protein</topology>
    </subcellularLocation>
</comment>
<dbReference type="InterPro" id="IPR050171">
    <property type="entry name" value="MFS_Transporters"/>
</dbReference>
<feature type="transmembrane region" description="Helical" evidence="7">
    <location>
        <begin position="52"/>
        <end position="72"/>
    </location>
</feature>
<keyword evidence="4 7" id="KW-0812">Transmembrane</keyword>
<evidence type="ECO:0008006" key="10">
    <source>
        <dbReference type="Google" id="ProtNLM"/>
    </source>
</evidence>
<evidence type="ECO:0000256" key="7">
    <source>
        <dbReference type="SAM" id="Phobius"/>
    </source>
</evidence>
<evidence type="ECO:0000256" key="1">
    <source>
        <dbReference type="ARBA" id="ARBA00004651"/>
    </source>
</evidence>
<name>A0ABN1IVM2_9GAMM</name>
<evidence type="ECO:0000256" key="2">
    <source>
        <dbReference type="ARBA" id="ARBA00022448"/>
    </source>
</evidence>
<keyword evidence="2" id="KW-0813">Transport</keyword>
<gene>
    <name evidence="8" type="ORF">GCM10009105_33330</name>
</gene>
<protein>
    <recommendedName>
        <fullName evidence="10">MFS transporter</fullName>
    </recommendedName>
</protein>
<comment type="caution">
    <text evidence="8">The sequence shown here is derived from an EMBL/GenBank/DDBJ whole genome shotgun (WGS) entry which is preliminary data.</text>
</comment>
<dbReference type="InterPro" id="IPR005279">
    <property type="entry name" value="Dipep/tripep_permease"/>
</dbReference>
<feature type="transmembrane region" description="Helical" evidence="7">
    <location>
        <begin position="104"/>
        <end position="120"/>
    </location>
</feature>
<accession>A0ABN1IVM2</accession>
<keyword evidence="5 7" id="KW-1133">Transmembrane helix</keyword>
<evidence type="ECO:0000256" key="5">
    <source>
        <dbReference type="ARBA" id="ARBA00022989"/>
    </source>
</evidence>
<proteinExistence type="predicted"/>
<dbReference type="Pfam" id="PF07690">
    <property type="entry name" value="MFS_1"/>
    <property type="match status" value="1"/>
</dbReference>
<evidence type="ECO:0000313" key="9">
    <source>
        <dbReference type="Proteomes" id="UP001501523"/>
    </source>
</evidence>
<sequence>MNTQHAHPSQTRSFSTIFLIELWERFGYYGMAALLVLFMVQKVGFADTQANLVWGAFTALVYAAPAIGGWVGDKILGTRRTMPIGAAILAIGYLLLAIPSENLYLLYCSMGVIVVGNGLFKANAANMVRRIYEGDDAKIDSAFALYVHGGQCRLDGVGAADAVDQGPLGLACRVRGLLHRPDRRPDQLRVHGANAQGHRFASG</sequence>
<dbReference type="Gene3D" id="1.20.1250.20">
    <property type="entry name" value="MFS general substrate transporter like domains"/>
    <property type="match status" value="1"/>
</dbReference>
<evidence type="ECO:0000313" key="8">
    <source>
        <dbReference type="EMBL" id="GAA0722275.1"/>
    </source>
</evidence>
<dbReference type="PANTHER" id="PTHR23517">
    <property type="entry name" value="RESISTANCE PROTEIN MDTM, PUTATIVE-RELATED-RELATED"/>
    <property type="match status" value="1"/>
</dbReference>
<organism evidence="8 9">
    <name type="scientific">Dokdonella soli</name>
    <dbReference type="NCBI Taxonomy" id="529810"/>
    <lineage>
        <taxon>Bacteria</taxon>
        <taxon>Pseudomonadati</taxon>
        <taxon>Pseudomonadota</taxon>
        <taxon>Gammaproteobacteria</taxon>
        <taxon>Lysobacterales</taxon>
        <taxon>Rhodanobacteraceae</taxon>
        <taxon>Dokdonella</taxon>
    </lineage>
</organism>
<dbReference type="InterPro" id="IPR036259">
    <property type="entry name" value="MFS_trans_sf"/>
</dbReference>
<evidence type="ECO:0000256" key="3">
    <source>
        <dbReference type="ARBA" id="ARBA00022475"/>
    </source>
</evidence>
<keyword evidence="9" id="KW-1185">Reference proteome</keyword>
<feature type="transmembrane region" description="Helical" evidence="7">
    <location>
        <begin position="26"/>
        <end position="46"/>
    </location>
</feature>
<keyword evidence="3" id="KW-1003">Cell membrane</keyword>
<evidence type="ECO:0000256" key="6">
    <source>
        <dbReference type="ARBA" id="ARBA00023136"/>
    </source>
</evidence>